<dbReference type="Gene3D" id="1.20.1070.10">
    <property type="entry name" value="Rhodopsin 7-helix transmembrane proteins"/>
    <property type="match status" value="1"/>
</dbReference>
<dbReference type="RefSeq" id="XP_022241220.1">
    <property type="nucleotide sequence ID" value="XM_022385512.1"/>
</dbReference>
<comment type="subcellular location">
    <subcellularLocation>
        <location evidence="1">Membrane</location>
        <topology evidence="1">Multi-pass membrane protein</topology>
    </subcellularLocation>
</comment>
<evidence type="ECO:0000256" key="2">
    <source>
        <dbReference type="ARBA" id="ARBA00022692"/>
    </source>
</evidence>
<dbReference type="InterPro" id="IPR017981">
    <property type="entry name" value="GPCR_2-like_7TM"/>
</dbReference>
<keyword evidence="4 5" id="KW-0472">Membrane</keyword>
<dbReference type="PANTHER" id="PTHR45620">
    <property type="entry name" value="PDF RECEPTOR-LIKE PROTEIN-RELATED"/>
    <property type="match status" value="1"/>
</dbReference>
<gene>
    <name evidence="8" type="primary">LOC111085695</name>
</gene>
<feature type="transmembrane region" description="Helical" evidence="5">
    <location>
        <begin position="44"/>
        <end position="64"/>
    </location>
</feature>
<evidence type="ECO:0000313" key="7">
    <source>
        <dbReference type="Proteomes" id="UP000694941"/>
    </source>
</evidence>
<evidence type="ECO:0000259" key="6">
    <source>
        <dbReference type="PROSITE" id="PS50261"/>
    </source>
</evidence>
<evidence type="ECO:0000256" key="3">
    <source>
        <dbReference type="ARBA" id="ARBA00022989"/>
    </source>
</evidence>
<dbReference type="InterPro" id="IPR000832">
    <property type="entry name" value="GPCR_2_secretin-like"/>
</dbReference>
<feature type="transmembrane region" description="Helical" evidence="5">
    <location>
        <begin position="12"/>
        <end position="32"/>
    </location>
</feature>
<feature type="domain" description="G-protein coupled receptors family 2 profile 2" evidence="6">
    <location>
        <begin position="1"/>
        <end position="98"/>
    </location>
</feature>
<dbReference type="Proteomes" id="UP000694941">
    <property type="component" value="Unplaced"/>
</dbReference>
<dbReference type="PRINTS" id="PR01127">
    <property type="entry name" value="DIUHORMONER"/>
</dbReference>
<proteinExistence type="predicted"/>
<reference evidence="8" key="1">
    <citation type="submission" date="2025-08" db="UniProtKB">
        <authorList>
            <consortium name="RefSeq"/>
        </authorList>
    </citation>
    <scope>IDENTIFICATION</scope>
    <source>
        <tissue evidence="8">Muscle</tissue>
    </source>
</reference>
<dbReference type="PRINTS" id="PR00249">
    <property type="entry name" value="GPCRSECRETIN"/>
</dbReference>
<organism evidence="7 8">
    <name type="scientific">Limulus polyphemus</name>
    <name type="common">Atlantic horseshoe crab</name>
    <dbReference type="NCBI Taxonomy" id="6850"/>
    <lineage>
        <taxon>Eukaryota</taxon>
        <taxon>Metazoa</taxon>
        <taxon>Ecdysozoa</taxon>
        <taxon>Arthropoda</taxon>
        <taxon>Chelicerata</taxon>
        <taxon>Merostomata</taxon>
        <taxon>Xiphosura</taxon>
        <taxon>Limulidae</taxon>
        <taxon>Limulus</taxon>
    </lineage>
</organism>
<dbReference type="InterPro" id="IPR017983">
    <property type="entry name" value="GPCR_2_secretin-like_CS"/>
</dbReference>
<evidence type="ECO:0000256" key="1">
    <source>
        <dbReference type="ARBA" id="ARBA00004141"/>
    </source>
</evidence>
<keyword evidence="2 5" id="KW-0812">Transmembrane</keyword>
<accession>A0ABM1SC65</accession>
<dbReference type="Pfam" id="PF00002">
    <property type="entry name" value="7tm_2"/>
    <property type="match status" value="1"/>
</dbReference>
<dbReference type="PROSITE" id="PS00650">
    <property type="entry name" value="G_PROTEIN_RECEP_F2_2"/>
    <property type="match status" value="1"/>
</dbReference>
<keyword evidence="3 5" id="KW-1133">Transmembrane helix</keyword>
<protein>
    <submittedName>
        <fullName evidence="8">Diuretic hormone receptor-like</fullName>
    </submittedName>
</protein>
<dbReference type="PANTHER" id="PTHR45620:SF15">
    <property type="entry name" value="DIURETIC HORMONE 44 RECEPTOR 1-RELATED"/>
    <property type="match status" value="1"/>
</dbReference>
<sequence>RLRFFQDVNYLLQVNLFFLVRIMWVLITKLRAATTTEQKQYRKAAKALLVLIPLLGVTYVLVIVTPTHRTARIIFTYLQATLLSTQGLTVSILYCFLNGEVRNTLRQHLQRWKASRSLGGSTRYSMTYRFSNNRKSSRLTTCGRGEKLDLKESETITLRDQSIITSATGERLRNGTCSRGNTKDEVDV</sequence>
<dbReference type="InterPro" id="IPR002001">
    <property type="entry name" value="GPCR_2_diuretic_rcpt"/>
</dbReference>
<evidence type="ECO:0000313" key="8">
    <source>
        <dbReference type="RefSeq" id="XP_022241220.1"/>
    </source>
</evidence>
<dbReference type="PROSITE" id="PS50261">
    <property type="entry name" value="G_PROTEIN_RECEP_F2_4"/>
    <property type="match status" value="1"/>
</dbReference>
<name>A0ABM1SC65_LIMPO</name>
<evidence type="ECO:0000256" key="4">
    <source>
        <dbReference type="ARBA" id="ARBA00023136"/>
    </source>
</evidence>
<evidence type="ECO:0000256" key="5">
    <source>
        <dbReference type="SAM" id="Phobius"/>
    </source>
</evidence>
<dbReference type="GeneID" id="111085695"/>
<keyword evidence="7" id="KW-1185">Reference proteome</keyword>
<dbReference type="InterPro" id="IPR050332">
    <property type="entry name" value="GPCR_2"/>
</dbReference>
<feature type="transmembrane region" description="Helical" evidence="5">
    <location>
        <begin position="76"/>
        <end position="97"/>
    </location>
</feature>
<feature type="non-terminal residue" evidence="8">
    <location>
        <position position="1"/>
    </location>
</feature>
<dbReference type="SUPFAM" id="SSF81321">
    <property type="entry name" value="Family A G protein-coupled receptor-like"/>
    <property type="match status" value="1"/>
</dbReference>